<dbReference type="InterPro" id="IPR007561">
    <property type="entry name" value="Cell_div_SepF/SepF-rel"/>
</dbReference>
<dbReference type="Proteomes" id="UP000248857">
    <property type="component" value="Unassembled WGS sequence"/>
</dbReference>
<reference evidence="5 6" key="1">
    <citation type="journal article" date="2018" name="Sci. Rep.">
        <title>A novel species of the marine cyanobacterium Acaryochloris with a unique pigment content and lifestyle.</title>
        <authorList>
            <person name="Partensky F."/>
            <person name="Six C."/>
            <person name="Ratin M."/>
            <person name="Garczarek L."/>
            <person name="Vaulot D."/>
            <person name="Probert I."/>
            <person name="Calteau A."/>
            <person name="Gourvil P."/>
            <person name="Marie D."/>
            <person name="Grebert T."/>
            <person name="Bouchier C."/>
            <person name="Le Panse S."/>
            <person name="Gachenot M."/>
            <person name="Rodriguez F."/>
            <person name="Garrido J.L."/>
        </authorList>
    </citation>
    <scope>NUCLEOTIDE SEQUENCE [LARGE SCALE GENOMIC DNA]</scope>
    <source>
        <strain evidence="5 6">RCC1774</strain>
    </source>
</reference>
<evidence type="ECO:0000256" key="3">
    <source>
        <dbReference type="ARBA" id="ARBA00023306"/>
    </source>
</evidence>
<keyword evidence="3" id="KW-0131">Cell cycle</keyword>
<dbReference type="InterPro" id="IPR023052">
    <property type="entry name" value="Cell_div_SepF"/>
</dbReference>
<evidence type="ECO:0000256" key="4">
    <source>
        <dbReference type="ARBA" id="ARBA00044936"/>
    </source>
</evidence>
<evidence type="ECO:0000256" key="1">
    <source>
        <dbReference type="ARBA" id="ARBA00022618"/>
    </source>
</evidence>
<dbReference type="EMBL" id="PQWO01000027">
    <property type="protein sequence ID" value="PZD70844.1"/>
    <property type="molecule type" value="Genomic_DNA"/>
</dbReference>
<dbReference type="Gene3D" id="3.30.110.150">
    <property type="entry name" value="SepF-like protein"/>
    <property type="match status" value="1"/>
</dbReference>
<gene>
    <name evidence="5" type="primary">sepF_5</name>
    <name evidence="5" type="ORF">C1752_08986</name>
</gene>
<name>A0A2W1JKX1_9CYAN</name>
<keyword evidence="6" id="KW-1185">Reference proteome</keyword>
<dbReference type="GO" id="GO:0000917">
    <property type="term" value="P:division septum assembly"/>
    <property type="evidence" value="ECO:0007669"/>
    <property type="project" value="UniProtKB-KW"/>
</dbReference>
<evidence type="ECO:0000313" key="5">
    <source>
        <dbReference type="EMBL" id="PZD70844.1"/>
    </source>
</evidence>
<evidence type="ECO:0000256" key="2">
    <source>
        <dbReference type="ARBA" id="ARBA00023210"/>
    </source>
</evidence>
<comment type="caution">
    <text evidence="5">The sequence shown here is derived from an EMBL/GenBank/DDBJ whole genome shotgun (WGS) entry which is preliminary data.</text>
</comment>
<dbReference type="Pfam" id="PF04472">
    <property type="entry name" value="SepF"/>
    <property type="match status" value="1"/>
</dbReference>
<keyword evidence="1 5" id="KW-0132">Cell division</keyword>
<dbReference type="AlphaFoldDB" id="A0A2W1JKX1"/>
<accession>A0A2W1JKX1</accession>
<organism evidence="5 6">
    <name type="scientific">Acaryochloris thomasi RCC1774</name>
    <dbReference type="NCBI Taxonomy" id="1764569"/>
    <lineage>
        <taxon>Bacteria</taxon>
        <taxon>Bacillati</taxon>
        <taxon>Cyanobacteriota</taxon>
        <taxon>Cyanophyceae</taxon>
        <taxon>Acaryochloridales</taxon>
        <taxon>Acaryochloridaceae</taxon>
        <taxon>Acaryochloris</taxon>
        <taxon>Acaryochloris thomasi</taxon>
    </lineage>
</organism>
<evidence type="ECO:0000313" key="6">
    <source>
        <dbReference type="Proteomes" id="UP000248857"/>
    </source>
</evidence>
<dbReference type="PANTHER" id="PTHR35798">
    <property type="entry name" value="CELL DIVISION PROTEIN SEPF"/>
    <property type="match status" value="1"/>
</dbReference>
<dbReference type="OrthoDB" id="9815206at2"/>
<dbReference type="InterPro" id="IPR038594">
    <property type="entry name" value="SepF-like_sf"/>
</dbReference>
<proteinExistence type="predicted"/>
<sequence>MENLLPFRQYPNNQILFLMPRSFEETRQAIESLKSGVVLLLNLKRFETQSAQRIADYTAGSACAISAHHIEISKDLFLLAPEHCKITTQI</sequence>
<keyword evidence="2" id="KW-0717">Septation</keyword>
<dbReference type="RefSeq" id="WP_110988671.1">
    <property type="nucleotide sequence ID" value="NZ_CAWNWM010000027.1"/>
</dbReference>
<comment type="function">
    <text evidence="4">Cell division protein that is part of the divisome complex and is recruited early to the Z-ring. Probably stimulates Z-ring formation, perhaps through the cross-linking of FtsZ protofilaments. Its function overlaps with FtsA.</text>
</comment>
<protein>
    <submittedName>
        <fullName evidence="5">Cell division protein SepF</fullName>
    </submittedName>
</protein>
<dbReference type="PANTHER" id="PTHR35798:SF1">
    <property type="entry name" value="CELL DIVISION PROTEIN SEPF"/>
    <property type="match status" value="1"/>
</dbReference>